<dbReference type="GO" id="GO:0005737">
    <property type="term" value="C:cytoplasm"/>
    <property type="evidence" value="ECO:0007669"/>
    <property type="project" value="InterPro"/>
</dbReference>
<keyword evidence="1" id="KW-0413">Isomerase</keyword>
<keyword evidence="2" id="KW-0119">Carbohydrate metabolism</keyword>
<dbReference type="AlphaFoldDB" id="A0A2T0UCD4"/>
<accession>A0A2T0UCD4</accession>
<organism evidence="3 4">
    <name type="scientific">Arcticibacter pallidicorallinus</name>
    <dbReference type="NCBI Taxonomy" id="1259464"/>
    <lineage>
        <taxon>Bacteria</taxon>
        <taxon>Pseudomonadati</taxon>
        <taxon>Bacteroidota</taxon>
        <taxon>Sphingobacteriia</taxon>
        <taxon>Sphingobacteriales</taxon>
        <taxon>Sphingobacteriaceae</taxon>
        <taxon>Arcticibacter</taxon>
    </lineage>
</organism>
<protein>
    <recommendedName>
        <fullName evidence="5">L-fucose isomerase-like protein</fullName>
    </recommendedName>
</protein>
<proteinExistence type="predicted"/>
<reference evidence="3 4" key="1">
    <citation type="submission" date="2018-03" db="EMBL/GenBank/DDBJ databases">
        <title>Genomic Encyclopedia of Type Strains, Phase III (KMG-III): the genomes of soil and plant-associated and newly described type strains.</title>
        <authorList>
            <person name="Whitman W."/>
        </authorList>
    </citation>
    <scope>NUCLEOTIDE SEQUENCE [LARGE SCALE GENOMIC DNA]</scope>
    <source>
        <strain evidence="3 4">CGMCC 1.9313</strain>
    </source>
</reference>
<comment type="caution">
    <text evidence="3">The sequence shown here is derived from an EMBL/GenBank/DDBJ whole genome shotgun (WGS) entry which is preliminary data.</text>
</comment>
<keyword evidence="4" id="KW-1185">Reference proteome</keyword>
<dbReference type="PANTHER" id="PTHR37840:SF1">
    <property type="entry name" value="L-FUCOSE ISOMERASE"/>
    <property type="match status" value="1"/>
</dbReference>
<dbReference type="GO" id="GO:0008736">
    <property type="term" value="F:L-fucose isomerase activity"/>
    <property type="evidence" value="ECO:0007669"/>
    <property type="project" value="InterPro"/>
</dbReference>
<evidence type="ECO:0000256" key="2">
    <source>
        <dbReference type="ARBA" id="ARBA00023277"/>
    </source>
</evidence>
<evidence type="ECO:0000313" key="4">
    <source>
        <dbReference type="Proteomes" id="UP000238034"/>
    </source>
</evidence>
<dbReference type="SUPFAM" id="SSF53743">
    <property type="entry name" value="FucI/AraA N-terminal and middle domains"/>
    <property type="match status" value="1"/>
</dbReference>
<name>A0A2T0UCD4_9SPHI</name>
<dbReference type="Proteomes" id="UP000238034">
    <property type="component" value="Unassembled WGS sequence"/>
</dbReference>
<dbReference type="GO" id="GO:0042355">
    <property type="term" value="P:L-fucose catabolic process"/>
    <property type="evidence" value="ECO:0007669"/>
    <property type="project" value="TreeGrafter"/>
</dbReference>
<dbReference type="EMBL" id="PVTH01000001">
    <property type="protein sequence ID" value="PRY55579.1"/>
    <property type="molecule type" value="Genomic_DNA"/>
</dbReference>
<dbReference type="PANTHER" id="PTHR37840">
    <property type="entry name" value="L-FUCOSE ISOMERASE"/>
    <property type="match status" value="1"/>
</dbReference>
<evidence type="ECO:0008006" key="5">
    <source>
        <dbReference type="Google" id="ProtNLM"/>
    </source>
</evidence>
<dbReference type="InterPro" id="IPR005763">
    <property type="entry name" value="Fucose_isomerase"/>
</dbReference>
<dbReference type="InterPro" id="IPR009015">
    <property type="entry name" value="Fucose_isomerase_N/cen_sf"/>
</dbReference>
<dbReference type="GO" id="GO:0030145">
    <property type="term" value="F:manganese ion binding"/>
    <property type="evidence" value="ECO:0007669"/>
    <property type="project" value="InterPro"/>
</dbReference>
<sequence>MLEGKKEVLLVASGDLRIAANQNCWATQNEMEQLLAKAIEKLGWTVKRAHHYNEAKKHGFIDSQKMGMEIFRNLDPEQPIIVAESVWQYSHHVLSGLTTHKGPILTVANWSGQWPGLVGMLNLNGSLSKAGVEYSSLWSETFEDSFFTNSLKEWFETGMIKHDQSHVKDYSLVKIPQAEEQLGKDFAKAFKNRKGIMGIFDEGCMGMYNAIVPDDLLHRTGFFKERLSQSALFAAMRKVSVDEAEEALNWLLEQGMTFEWGENPETELTREQTLEQLKMYIASLRIAEEFGCDTIGIQYQQGLKDLTAASDLTEGLLNNKLRPPVLSESGEEIYAGHALPHFNEVDECAGIDGYVTYHLWEQLGLDGSNTLHDLRWGKQRNVNGVDEFVWLFMISGAAPASHFTDGYKGASSVRQPSMFFPFGGGTLKGISKPGSIVWSRVFVMDNKLHCDLGVGEAVSLPLEESQKIWSETNPEWPLMHAVLKGVTRDQMMARHKANHIQVAYAPDAAKAQEICRIKAAAMTGLGIEVHFCGDLDFNGSQN</sequence>
<evidence type="ECO:0000256" key="1">
    <source>
        <dbReference type="ARBA" id="ARBA00023235"/>
    </source>
</evidence>
<dbReference type="OrthoDB" id="102178at2"/>
<dbReference type="RefSeq" id="WP_106291099.1">
    <property type="nucleotide sequence ID" value="NZ_PVTH01000001.1"/>
</dbReference>
<dbReference type="GO" id="GO:0008790">
    <property type="term" value="F:arabinose isomerase activity"/>
    <property type="evidence" value="ECO:0007669"/>
    <property type="project" value="TreeGrafter"/>
</dbReference>
<dbReference type="GO" id="GO:0019571">
    <property type="term" value="P:D-arabinose catabolic process"/>
    <property type="evidence" value="ECO:0007669"/>
    <property type="project" value="TreeGrafter"/>
</dbReference>
<gene>
    <name evidence="3" type="ORF">B0I27_101553</name>
</gene>
<evidence type="ECO:0000313" key="3">
    <source>
        <dbReference type="EMBL" id="PRY55579.1"/>
    </source>
</evidence>